<name>A0A4R3YLD1_9GAMM</name>
<evidence type="ECO:0000313" key="1">
    <source>
        <dbReference type="EMBL" id="TCV92972.1"/>
    </source>
</evidence>
<dbReference type="AlphaFoldDB" id="A0A4R3YLD1"/>
<proteinExistence type="predicted"/>
<accession>A0A4R3YLD1</accession>
<dbReference type="Proteomes" id="UP000295719">
    <property type="component" value="Unassembled WGS sequence"/>
</dbReference>
<evidence type="ECO:0000313" key="2">
    <source>
        <dbReference type="Proteomes" id="UP000295719"/>
    </source>
</evidence>
<comment type="caution">
    <text evidence="1">The sequence shown here is derived from an EMBL/GenBank/DDBJ whole genome shotgun (WGS) entry which is preliminary data.</text>
</comment>
<sequence length="45" mass="5401">MLHYLRGVNYRKFDSKRNGLMAIEQYQAVIWRRRLSTGRVVEAMS</sequence>
<reference evidence="1 2" key="1">
    <citation type="submission" date="2019-03" db="EMBL/GenBank/DDBJ databases">
        <title>Genomic Encyclopedia of Type Strains, Phase IV (KMG-IV): sequencing the most valuable type-strain genomes for metagenomic binning, comparative biology and taxonomic classification.</title>
        <authorList>
            <person name="Goeker M."/>
        </authorList>
    </citation>
    <scope>NUCLEOTIDE SEQUENCE [LARGE SCALE GENOMIC DNA]</scope>
    <source>
        <strain evidence="1 2">DSM 19580</strain>
    </source>
</reference>
<dbReference type="EMBL" id="SMCR01000010">
    <property type="protein sequence ID" value="TCV92972.1"/>
    <property type="molecule type" value="Genomic_DNA"/>
</dbReference>
<keyword evidence="2" id="KW-1185">Reference proteome</keyword>
<gene>
    <name evidence="1" type="ORF">EDC52_1104</name>
</gene>
<protein>
    <submittedName>
        <fullName evidence="1">Uncharacterized protein</fullName>
    </submittedName>
</protein>
<organism evidence="1 2">
    <name type="scientific">Biostraticola tofi</name>
    <dbReference type="NCBI Taxonomy" id="466109"/>
    <lineage>
        <taxon>Bacteria</taxon>
        <taxon>Pseudomonadati</taxon>
        <taxon>Pseudomonadota</taxon>
        <taxon>Gammaproteobacteria</taxon>
        <taxon>Enterobacterales</taxon>
        <taxon>Bruguierivoracaceae</taxon>
        <taxon>Biostraticola</taxon>
    </lineage>
</organism>